<organism evidence="2 3">
    <name type="scientific">Oligosphaera ethanolica</name>
    <dbReference type="NCBI Taxonomy" id="760260"/>
    <lineage>
        <taxon>Bacteria</taxon>
        <taxon>Pseudomonadati</taxon>
        <taxon>Lentisphaerota</taxon>
        <taxon>Oligosphaeria</taxon>
        <taxon>Oligosphaerales</taxon>
        <taxon>Oligosphaeraceae</taxon>
        <taxon>Oligosphaera</taxon>
    </lineage>
</organism>
<evidence type="ECO:0000313" key="2">
    <source>
        <dbReference type="EMBL" id="MDQ0290789.1"/>
    </source>
</evidence>
<evidence type="ECO:0000313" key="3">
    <source>
        <dbReference type="Proteomes" id="UP001238163"/>
    </source>
</evidence>
<accession>A0AAE3VI03</accession>
<dbReference type="SUPFAM" id="SSF53146">
    <property type="entry name" value="Nitrogenase accessory factor-like"/>
    <property type="match status" value="1"/>
</dbReference>
<dbReference type="InterPro" id="IPR036105">
    <property type="entry name" value="DiNase_FeMo-co_biosyn_sf"/>
</dbReference>
<dbReference type="Pfam" id="PF02579">
    <property type="entry name" value="Nitro_FeMo-Co"/>
    <property type="match status" value="1"/>
</dbReference>
<dbReference type="AlphaFoldDB" id="A0AAE3VI03"/>
<gene>
    <name evidence="2" type="ORF">J3R75_002896</name>
</gene>
<protein>
    <submittedName>
        <fullName evidence="2">Fe-Mo cluster-binding NifX family protein</fullName>
    </submittedName>
</protein>
<dbReference type="EMBL" id="JAUSVL010000001">
    <property type="protein sequence ID" value="MDQ0290789.1"/>
    <property type="molecule type" value="Genomic_DNA"/>
</dbReference>
<dbReference type="Proteomes" id="UP001238163">
    <property type="component" value="Unassembled WGS sequence"/>
</dbReference>
<name>A0AAE3VI03_9BACT</name>
<keyword evidence="3" id="KW-1185">Reference proteome</keyword>
<dbReference type="InterPro" id="IPR003731">
    <property type="entry name" value="Di-Nase_FeMo-co_biosynth"/>
</dbReference>
<feature type="domain" description="Dinitrogenase iron-molybdenum cofactor biosynthesis" evidence="1">
    <location>
        <begin position="11"/>
        <end position="96"/>
    </location>
</feature>
<comment type="caution">
    <text evidence="2">The sequence shown here is derived from an EMBL/GenBank/DDBJ whole genome shotgun (WGS) entry which is preliminary data.</text>
</comment>
<evidence type="ECO:0000259" key="1">
    <source>
        <dbReference type="Pfam" id="PF02579"/>
    </source>
</evidence>
<sequence length="128" mass="13389">MTKIAIPHWQGRVSPVFDVAAQVMLVDVNAGGLTVLGDVELGVEDAQQRAALLAAAGVEVLVCGAISWPVEAAVKAADIEVISQICGGVEQVIKAYAGGRLGQRQYVMPGCYGRRCHRRGYRGGRGGG</sequence>
<dbReference type="RefSeq" id="WP_307262682.1">
    <property type="nucleotide sequence ID" value="NZ_JAUSVL010000001.1"/>
</dbReference>
<proteinExistence type="predicted"/>
<dbReference type="Gene3D" id="3.30.420.130">
    <property type="entry name" value="Dinitrogenase iron-molybdenum cofactor biosynthesis domain"/>
    <property type="match status" value="1"/>
</dbReference>
<reference evidence="2" key="1">
    <citation type="submission" date="2023-07" db="EMBL/GenBank/DDBJ databases">
        <title>Genomic Encyclopedia of Type Strains, Phase IV (KMG-IV): sequencing the most valuable type-strain genomes for metagenomic binning, comparative biology and taxonomic classification.</title>
        <authorList>
            <person name="Goeker M."/>
        </authorList>
    </citation>
    <scope>NUCLEOTIDE SEQUENCE</scope>
    <source>
        <strain evidence="2">DSM 24202</strain>
    </source>
</reference>